<evidence type="ECO:0000256" key="2">
    <source>
        <dbReference type="ARBA" id="ARBA00022741"/>
    </source>
</evidence>
<keyword evidence="8" id="KW-1185">Reference proteome</keyword>
<dbReference type="Pfam" id="PF17866">
    <property type="entry name" value="AAA_lid_6"/>
    <property type="match status" value="2"/>
</dbReference>
<dbReference type="Gene3D" id="3.40.50.300">
    <property type="entry name" value="P-loop containing nucleotide triphosphate hydrolases"/>
    <property type="match status" value="6"/>
</dbReference>
<dbReference type="InterPro" id="IPR003959">
    <property type="entry name" value="ATPase_AAA_core"/>
</dbReference>
<organism evidence="7 8">
    <name type="scientific">Macrophomina phaseolina</name>
    <dbReference type="NCBI Taxonomy" id="35725"/>
    <lineage>
        <taxon>Eukaryota</taxon>
        <taxon>Fungi</taxon>
        <taxon>Dikarya</taxon>
        <taxon>Ascomycota</taxon>
        <taxon>Pezizomycotina</taxon>
        <taxon>Dothideomycetes</taxon>
        <taxon>Dothideomycetes incertae sedis</taxon>
        <taxon>Botryosphaeriales</taxon>
        <taxon>Botryosphaeriaceae</taxon>
        <taxon>Macrophomina</taxon>
    </lineage>
</organism>
<feature type="region of interest" description="Disordered" evidence="5">
    <location>
        <begin position="2222"/>
        <end position="2256"/>
    </location>
</feature>
<proteinExistence type="inferred from homology"/>
<dbReference type="Pfam" id="PF00004">
    <property type="entry name" value="AAA"/>
    <property type="match status" value="3"/>
</dbReference>
<feature type="compositionally biased region" description="Polar residues" evidence="5">
    <location>
        <begin position="1218"/>
        <end position="1240"/>
    </location>
</feature>
<dbReference type="Proteomes" id="UP000774617">
    <property type="component" value="Unassembled WGS sequence"/>
</dbReference>
<dbReference type="InterPro" id="IPR027417">
    <property type="entry name" value="P-loop_NTPase"/>
</dbReference>
<dbReference type="InterPro" id="IPR041677">
    <property type="entry name" value="DNA2/NAM7_AAA_11"/>
</dbReference>
<feature type="domain" description="AAA+ ATPase" evidence="6">
    <location>
        <begin position="1883"/>
        <end position="2021"/>
    </location>
</feature>
<dbReference type="InterPro" id="IPR041679">
    <property type="entry name" value="DNA2/NAM7-like_C"/>
</dbReference>
<feature type="compositionally biased region" description="Basic and acidic residues" evidence="5">
    <location>
        <begin position="2222"/>
        <end position="2234"/>
    </location>
</feature>
<evidence type="ECO:0000256" key="3">
    <source>
        <dbReference type="ARBA" id="ARBA00022806"/>
    </source>
</evidence>
<dbReference type="GO" id="GO:0016787">
    <property type="term" value="F:hydrolase activity"/>
    <property type="evidence" value="ECO:0007669"/>
    <property type="project" value="UniProtKB-KW"/>
</dbReference>
<dbReference type="InterPro" id="IPR003593">
    <property type="entry name" value="AAA+_ATPase"/>
</dbReference>
<evidence type="ECO:0000313" key="8">
    <source>
        <dbReference type="Proteomes" id="UP000774617"/>
    </source>
</evidence>
<feature type="domain" description="AAA+ ATPase" evidence="6">
    <location>
        <begin position="483"/>
        <end position="791"/>
    </location>
</feature>
<dbReference type="EMBL" id="JAGTJR010000010">
    <property type="protein sequence ID" value="KAH7053181.1"/>
    <property type="molecule type" value="Genomic_DNA"/>
</dbReference>
<dbReference type="InterPro" id="IPR000641">
    <property type="entry name" value="CbxX/CfxQ"/>
</dbReference>
<sequence>MAASLGSEVARSSRLSTYFTSVLKGKRTVTKARDTSMFIEAICDQPDRTACVERLVASNAASSALRTGLRFDLSDNFLNNELQPFLLYLRDPLLKQLCNGDFLRRLLVLVVNPPSLWDTLVSASKNGRLTPESEHCFAWLLLELLSWTSAAPINVQAVAQEAVDDARFTDSDNFDIRALGHRIKHVLHTISVSLMPTASGPGGRHDNDFADFREIAIYPTEDELISKEKPFYRRADAIIEADPEDRVGIHLDNQFRLLREDMLAELREDLKISQRNQGRRRNTRLRGLSLVGLHCGAEKHRAPFSITVRCRSGVERLAELDQRQRRDLLKEDRKLLKHQSFGCLMDKDRIIAFATLERVEDLLLRDPPVITLRIPDSRALERTLLSLKLSNDVDFVLVDTAMFAYEPILDCLQAKLELPLAEELLSSEGDVNAARVRSSTICPAYVADGIESSAGQYLDHTLRLPKPVNLDQSQTSSLLSGLRQTVSLIQGPPGTGKSFIGALLAKAFHDSTKQKILVICYTNHALDQFLEDLLHIGIPDDAMVRMGSKSRPQTEHLSLFKQSNSYRRSRATWDVINKLNEEVDSSEASLKSLVSTYASFHLKKNELMDYLEFSDNDWIYFEAFQVPNLNNGFQTADRSGRAISDAYLFDRWRRGENAGLFQQIVPVAHAMVWNLDYERRQTKIQEWTRTLLEESIASISSLSKAYNSSQQQLQTTLDQQKTEVLRGKRIIACTTTAAAKYTKQLQNASPDIILVEEAGEILESHVLTAMTPQTKQLILIGDHKQLRPKVNNYELTVEKGKGYDLNRSLFERLILAGFPHTTLAQQHRMCPEISALIRHLTYPDLLDAPSTQNRPALRGLQDRVIFFNHEQAELAEDVIPDRRDQGSGVSKRNNFEAEMVTQIVRYLAQQGYGTSDQVVLTPYLGQLSLLRQHLMRDKNDPILNDPDSFDLVKAGLISSESAKHNKRRIKISTIDNYQGEESDIVIVSLTRGNSTGEIGFMSSPERLNVLLSRARLGLIIIGNSKTFLQSKKGKDTWGPFLDYMSKKNHIYEGLPVRCQQHPGKQMVLKHLTEFKEHCPDGGCSAPCGTKLNCGVHDCPSRCHQLSDHSNIKCNVVMHDKCPQKHKLSWRCFAGRPSFCTICEDDAREKAKKMQRDLDLEERRRAKQKAYAQELAEIQDEIDHQRMLRRDETEQQERQRVLQQHRRDLAELKNAPVSAKNTTQRTKPSTVPSQPNKSHTPSAASLTSSTSTLQDPPPRKDSHQQKGKGQWKLPESKARQEWEEQKNLEGASNSALDELMAMIGLENVKAQFLDIKEKIDVAIRQNIDMKHERFGAALLGNPGTGKTTVARLYAKFLTSVGALPGNFFVETTGSRLSNDGISGCKKQIEEIMNNGGGAMFIDEAYQLASGNSPGGRQVLDFLLAEVENLTGKVVFILAGYNKQMEAFFSHNPGIPSRFPKEMQFKDYEDEELLEILKFGLNKKYAGRMKVELGIDGLFARIAARRIGRGRGRDGFGNARSVENVLAAIASRQAKRLRRERRAGQATDDLLLTQEDLLGPDPSDVLKDNTSWKKLQQMIGLSSVKDSIKALFDSIQYNYMRELDEEPLIEFSLNKVFLGNPGTGKTTVAKLYGQILADIGLLSNGEVVVKNPADFIGSVIGASEATTKGILAATVGKVLVIDEAYGLYGNIGGTADPYKTAVIDTIVAEVQSVPGDDRCVLLLGYRDQMEEMFQNVNPGLTRRFPLDAAFTFEDFTDAELDSIFDMKLKQQGFTASDQAKKVALGMLSRARNKMNFGNAGEIDILLNGAKLKHQQRISKTKQPISATFEAQDFDPDFDRGQRAATNIAKLFEGVVDCEDIVNQLQGYQNIVANMRALGLDPTEQVPFAFLFRGPPGTGKTSTARRMGKVYYDMGLLATAKVHECSATDLVGKFVGHTGPKVQDLFAKALGQVLFIDEAYKLGNGGAFTQEALDEMVDCMTKPKFANRLVVILAGYDADINRLMSANPGLTSRFPASVDFRPLSAEAALQLFTETLKKRKAAIDAAALDPPSPAFRATLLRLFTALAALPGWASARDVLSLARNVVGQVMRSGPPTREARPLSESCVVEEMERMLREYAHRGQQAGQALTAVDPNSLLSLPDQPANAPPPRFDTGSQSAREQAAPAPVKEEARVSDAGLPDAEADGSRDAGVSDAVWQQLQRDKAEAEAKEHELEQMLRREIELKEETKARKEEEAAKPSGGPDDDHDDLEKAERERKRMARILAQRKRDAELAEIERKKKKAEEEKRMEAKKQTCLRRMGVCPVGFKWIKQSGGYRCAGGGHWVNDAEIERLM</sequence>
<feature type="non-terminal residue" evidence="7">
    <location>
        <position position="2331"/>
    </location>
</feature>
<evidence type="ECO:0000256" key="1">
    <source>
        <dbReference type="ARBA" id="ARBA00010378"/>
    </source>
</evidence>
<dbReference type="CDD" id="cd17936">
    <property type="entry name" value="EEXXEc_NFX1"/>
    <property type="match status" value="1"/>
</dbReference>
<keyword evidence="2" id="KW-0547">Nucleotide-binding</keyword>
<feature type="compositionally biased region" description="Low complexity" evidence="5">
    <location>
        <begin position="1241"/>
        <end position="1252"/>
    </location>
</feature>
<name>A0ABQ8GE28_9PEZI</name>
<dbReference type="PANTHER" id="PTHR43392:SF2">
    <property type="entry name" value="AAA-TYPE ATPASE FAMILY PROTEIN _ ANKYRIN REPEAT FAMILY PROTEIN"/>
    <property type="match status" value="1"/>
</dbReference>
<comment type="caution">
    <text evidence="7">The sequence shown here is derived from an EMBL/GenBank/DDBJ whole genome shotgun (WGS) entry which is preliminary data.</text>
</comment>
<keyword evidence="7" id="KW-0378">Hydrolase</keyword>
<gene>
    <name evidence="7" type="ORF">B0J12DRAFT_658943</name>
</gene>
<dbReference type="CDD" id="cd06008">
    <property type="entry name" value="NF-X1-zinc-finger"/>
    <property type="match status" value="1"/>
</dbReference>
<dbReference type="InterPro" id="IPR047187">
    <property type="entry name" value="SF1_C_Upf1"/>
</dbReference>
<dbReference type="Pfam" id="PF13086">
    <property type="entry name" value="AAA_11"/>
    <property type="match status" value="1"/>
</dbReference>
<dbReference type="InterPro" id="IPR050773">
    <property type="entry name" value="CbxX/CfxQ_RuBisCO_ESX"/>
</dbReference>
<reference evidence="7 8" key="1">
    <citation type="journal article" date="2021" name="Nat. Commun.">
        <title>Genetic determinants of endophytism in the Arabidopsis root mycobiome.</title>
        <authorList>
            <person name="Mesny F."/>
            <person name="Miyauchi S."/>
            <person name="Thiergart T."/>
            <person name="Pickel B."/>
            <person name="Atanasova L."/>
            <person name="Karlsson M."/>
            <person name="Huettel B."/>
            <person name="Barry K.W."/>
            <person name="Haridas S."/>
            <person name="Chen C."/>
            <person name="Bauer D."/>
            <person name="Andreopoulos W."/>
            <person name="Pangilinan J."/>
            <person name="LaButti K."/>
            <person name="Riley R."/>
            <person name="Lipzen A."/>
            <person name="Clum A."/>
            <person name="Drula E."/>
            <person name="Henrissat B."/>
            <person name="Kohler A."/>
            <person name="Grigoriev I.V."/>
            <person name="Martin F.M."/>
            <person name="Hacquard S."/>
        </authorList>
    </citation>
    <scope>NUCLEOTIDE SEQUENCE [LARGE SCALE GENOMIC DNA]</scope>
    <source>
        <strain evidence="7 8">MPI-SDFR-AT-0080</strain>
    </source>
</reference>
<dbReference type="CDD" id="cd00009">
    <property type="entry name" value="AAA"/>
    <property type="match status" value="1"/>
</dbReference>
<protein>
    <submittedName>
        <fullName evidence="7">P-loop containing nucleoside triphosphate hydrolase protein</fullName>
    </submittedName>
</protein>
<feature type="compositionally biased region" description="Basic and acidic residues" evidence="5">
    <location>
        <begin position="1273"/>
        <end position="1286"/>
    </location>
</feature>
<evidence type="ECO:0000259" key="6">
    <source>
        <dbReference type="SMART" id="SM00382"/>
    </source>
</evidence>
<feature type="region of interest" description="Disordered" evidence="5">
    <location>
        <begin position="2132"/>
        <end position="2210"/>
    </location>
</feature>
<evidence type="ECO:0000313" key="7">
    <source>
        <dbReference type="EMBL" id="KAH7053181.1"/>
    </source>
</evidence>
<dbReference type="CDD" id="cd18808">
    <property type="entry name" value="SF1_C_Upf1"/>
    <property type="match status" value="1"/>
</dbReference>
<feature type="compositionally biased region" description="Basic and acidic residues" evidence="5">
    <location>
        <begin position="2198"/>
        <end position="2210"/>
    </location>
</feature>
<comment type="similarity">
    <text evidence="1">Belongs to the CbxX/CfxQ family.</text>
</comment>
<evidence type="ECO:0000256" key="5">
    <source>
        <dbReference type="SAM" id="MobiDB-lite"/>
    </source>
</evidence>
<dbReference type="Pfam" id="PF13087">
    <property type="entry name" value="AAA_12"/>
    <property type="match status" value="1"/>
</dbReference>
<dbReference type="Gene3D" id="1.10.8.60">
    <property type="match status" value="2"/>
</dbReference>
<dbReference type="SUPFAM" id="SSF52540">
    <property type="entry name" value="P-loop containing nucleoside triphosphate hydrolases"/>
    <property type="match status" value="4"/>
</dbReference>
<feature type="domain" description="AAA+ ATPase" evidence="6">
    <location>
        <begin position="1609"/>
        <end position="1754"/>
    </location>
</feature>
<accession>A0ABQ8GE28</accession>
<evidence type="ECO:0000256" key="4">
    <source>
        <dbReference type="ARBA" id="ARBA00022840"/>
    </source>
</evidence>
<dbReference type="InterPro" id="IPR041627">
    <property type="entry name" value="AAA_lid_6"/>
</dbReference>
<feature type="region of interest" description="Disordered" evidence="5">
    <location>
        <begin position="1207"/>
        <end position="1289"/>
    </location>
</feature>
<dbReference type="SMART" id="SM00382">
    <property type="entry name" value="AAA"/>
    <property type="match status" value="4"/>
</dbReference>
<keyword evidence="4" id="KW-0067">ATP-binding</keyword>
<dbReference type="PANTHER" id="PTHR43392">
    <property type="entry name" value="AAA-TYPE ATPASE FAMILY PROTEIN / ANKYRIN REPEAT FAMILY PROTEIN"/>
    <property type="match status" value="1"/>
</dbReference>
<feature type="domain" description="AAA+ ATPase" evidence="6">
    <location>
        <begin position="1331"/>
        <end position="1467"/>
    </location>
</feature>
<keyword evidence="3" id="KW-0347">Helicase</keyword>
<dbReference type="PRINTS" id="PR00819">
    <property type="entry name" value="CBXCFQXSUPER"/>
</dbReference>